<gene>
    <name evidence="4" type="primary">RPL35_0</name>
    <name evidence="4" type="ORF">CK203_007287</name>
</gene>
<accession>A0A438G1R3</accession>
<comment type="caution">
    <text evidence="4">The sequence shown here is derived from an EMBL/GenBank/DDBJ whole genome shotgun (WGS) entry which is preliminary data.</text>
</comment>
<dbReference type="InterPro" id="IPR001854">
    <property type="entry name" value="Ribosomal_uL29"/>
</dbReference>
<dbReference type="GO" id="GO:0022625">
    <property type="term" value="C:cytosolic large ribosomal subunit"/>
    <property type="evidence" value="ECO:0007669"/>
    <property type="project" value="InterPro"/>
</dbReference>
<dbReference type="GO" id="GO:0000463">
    <property type="term" value="P:maturation of LSU-rRNA from tricistronic rRNA transcript (SSU-rRNA, 5.8S rRNA, LSU-rRNA)"/>
    <property type="evidence" value="ECO:0007669"/>
    <property type="project" value="InterPro"/>
</dbReference>
<dbReference type="NCBIfam" id="TIGR00012">
    <property type="entry name" value="L29"/>
    <property type="match status" value="1"/>
</dbReference>
<dbReference type="GO" id="GO:0003735">
    <property type="term" value="F:structural constituent of ribosome"/>
    <property type="evidence" value="ECO:0007669"/>
    <property type="project" value="InterPro"/>
</dbReference>
<evidence type="ECO:0000256" key="2">
    <source>
        <dbReference type="ARBA" id="ARBA00022980"/>
    </source>
</evidence>
<dbReference type="PROSITE" id="PS51257">
    <property type="entry name" value="PROKAR_LIPOPROTEIN"/>
    <property type="match status" value="1"/>
</dbReference>
<dbReference type="Gene3D" id="1.10.287.310">
    <property type="match status" value="1"/>
</dbReference>
<dbReference type="SUPFAM" id="SSF46561">
    <property type="entry name" value="Ribosomal protein L29 (L29p)"/>
    <property type="match status" value="1"/>
</dbReference>
<dbReference type="InterPro" id="IPR036049">
    <property type="entry name" value="Ribosomal_uL29_sf"/>
</dbReference>
<reference evidence="4 5" key="1">
    <citation type="journal article" date="2018" name="PLoS Genet.">
        <title>Population sequencing reveals clonal diversity and ancestral inbreeding in the grapevine cultivar Chardonnay.</title>
        <authorList>
            <person name="Roach M.J."/>
            <person name="Johnson D.L."/>
            <person name="Bohlmann J."/>
            <person name="van Vuuren H.J."/>
            <person name="Jones S.J."/>
            <person name="Pretorius I.S."/>
            <person name="Schmidt S.A."/>
            <person name="Borneman A.R."/>
        </authorList>
    </citation>
    <scope>NUCLEOTIDE SEQUENCE [LARGE SCALE GENOMIC DNA]</scope>
    <source>
        <strain evidence="5">cv. Chardonnay</strain>
        <tissue evidence="4">Leaf</tissue>
    </source>
</reference>
<dbReference type="FunFam" id="1.10.287.310:FF:000002">
    <property type="entry name" value="60S ribosomal protein L35"/>
    <property type="match status" value="1"/>
</dbReference>
<dbReference type="PANTHER" id="PTHR45722">
    <property type="entry name" value="60S RIBOSOMAL PROTEIN L35"/>
    <property type="match status" value="1"/>
</dbReference>
<dbReference type="Proteomes" id="UP000288805">
    <property type="component" value="Unassembled WGS sequence"/>
</dbReference>
<dbReference type="PANTHER" id="PTHR45722:SF2">
    <property type="entry name" value="LARGE RIBOSOMAL SUBUNIT PROTEIN UL29-RELATED"/>
    <property type="match status" value="1"/>
</dbReference>
<keyword evidence="2 4" id="KW-0689">Ribosomal protein</keyword>
<organism evidence="4 5">
    <name type="scientific">Vitis vinifera</name>
    <name type="common">Grape</name>
    <dbReference type="NCBI Taxonomy" id="29760"/>
    <lineage>
        <taxon>Eukaryota</taxon>
        <taxon>Viridiplantae</taxon>
        <taxon>Streptophyta</taxon>
        <taxon>Embryophyta</taxon>
        <taxon>Tracheophyta</taxon>
        <taxon>Spermatophyta</taxon>
        <taxon>Magnoliopsida</taxon>
        <taxon>eudicotyledons</taxon>
        <taxon>Gunneridae</taxon>
        <taxon>Pentapetalae</taxon>
        <taxon>rosids</taxon>
        <taxon>Vitales</taxon>
        <taxon>Vitaceae</taxon>
        <taxon>Viteae</taxon>
        <taxon>Vitis</taxon>
    </lineage>
</organism>
<evidence type="ECO:0000256" key="3">
    <source>
        <dbReference type="ARBA" id="ARBA00023274"/>
    </source>
</evidence>
<dbReference type="EMBL" id="QGNW01000684">
    <property type="protein sequence ID" value="RVW66144.1"/>
    <property type="molecule type" value="Genomic_DNA"/>
</dbReference>
<keyword evidence="3" id="KW-0687">Ribonucleoprotein</keyword>
<dbReference type="Pfam" id="PF00831">
    <property type="entry name" value="Ribosomal_L29"/>
    <property type="match status" value="1"/>
</dbReference>
<evidence type="ECO:0000313" key="5">
    <source>
        <dbReference type="Proteomes" id="UP000288805"/>
    </source>
</evidence>
<name>A0A438G1R3_VITVI</name>
<sequence length="151" mass="16985">MKLRGLGTPSNSPLCVFLFSGSSTGCVKSSTDILRINSRIKVHELRGKPKADLLAQLKELKAELALLRVAKVTGGAPNKLSKIKVVRLSIAQVLTVISQKQKAALREAYKKKKFLPLDLRTKKTRAIRKRLTKHQVHFYTLKHFLFLLLND</sequence>
<dbReference type="GO" id="GO:0006412">
    <property type="term" value="P:translation"/>
    <property type="evidence" value="ECO:0007669"/>
    <property type="project" value="InterPro"/>
</dbReference>
<evidence type="ECO:0000256" key="1">
    <source>
        <dbReference type="ARBA" id="ARBA00009254"/>
    </source>
</evidence>
<dbReference type="CDD" id="cd00427">
    <property type="entry name" value="Ribosomal_L29_HIP"/>
    <property type="match status" value="1"/>
</dbReference>
<dbReference type="Gene3D" id="6.10.250.3450">
    <property type="match status" value="1"/>
</dbReference>
<proteinExistence type="inferred from homology"/>
<protein>
    <submittedName>
        <fullName evidence="4">60S ribosomal protein L35</fullName>
    </submittedName>
</protein>
<dbReference type="AlphaFoldDB" id="A0A438G1R3"/>
<dbReference type="InterPro" id="IPR045059">
    <property type="entry name" value="Ribosomal_uL29_euk"/>
</dbReference>
<evidence type="ECO:0000313" key="4">
    <source>
        <dbReference type="EMBL" id="RVW66144.1"/>
    </source>
</evidence>
<dbReference type="HAMAP" id="MF_00374">
    <property type="entry name" value="Ribosomal_uL29"/>
    <property type="match status" value="1"/>
</dbReference>
<comment type="similarity">
    <text evidence="1">Belongs to the universal ribosomal protein uL29 family.</text>
</comment>